<evidence type="ECO:0000313" key="3">
    <source>
        <dbReference type="Proteomes" id="UP001164286"/>
    </source>
</evidence>
<dbReference type="EMBL" id="JAKWFO010000006">
    <property type="protein sequence ID" value="KAI9634608.1"/>
    <property type="molecule type" value="Genomic_DNA"/>
</dbReference>
<protein>
    <recommendedName>
        <fullName evidence="1">YCII-related domain-containing protein</fullName>
    </recommendedName>
</protein>
<reference evidence="2" key="1">
    <citation type="journal article" date="2022" name="G3 (Bethesda)">
        <title>High quality genome of the basidiomycete yeast Dioszegia hungarica PDD-24b-2 isolated from cloud water.</title>
        <authorList>
            <person name="Jarrige D."/>
            <person name="Haridas S."/>
            <person name="Bleykasten-Grosshans C."/>
            <person name="Joly M."/>
            <person name="Nadalig T."/>
            <person name="Sancelme M."/>
            <person name="Vuilleumier S."/>
            <person name="Grigoriev I.V."/>
            <person name="Amato P."/>
            <person name="Bringel F."/>
        </authorList>
    </citation>
    <scope>NUCLEOTIDE SEQUENCE</scope>
    <source>
        <strain evidence="2">PDD-24b-2</strain>
    </source>
</reference>
<feature type="non-terminal residue" evidence="2">
    <location>
        <position position="104"/>
    </location>
</feature>
<organism evidence="2 3">
    <name type="scientific">Dioszegia hungarica</name>
    <dbReference type="NCBI Taxonomy" id="4972"/>
    <lineage>
        <taxon>Eukaryota</taxon>
        <taxon>Fungi</taxon>
        <taxon>Dikarya</taxon>
        <taxon>Basidiomycota</taxon>
        <taxon>Agaricomycotina</taxon>
        <taxon>Tremellomycetes</taxon>
        <taxon>Tremellales</taxon>
        <taxon>Bulleribasidiaceae</taxon>
        <taxon>Dioszegia</taxon>
    </lineage>
</organism>
<proteinExistence type="predicted"/>
<feature type="domain" description="YCII-related" evidence="1">
    <location>
        <begin position="2"/>
        <end position="94"/>
    </location>
</feature>
<gene>
    <name evidence="2" type="ORF">MKK02DRAFT_11303</name>
</gene>
<accession>A0AA38H5Y1</accession>
<name>A0AA38H5Y1_9TREE</name>
<dbReference type="Gene3D" id="3.30.70.1060">
    <property type="entry name" value="Dimeric alpha+beta barrel"/>
    <property type="match status" value="1"/>
</dbReference>
<dbReference type="AlphaFoldDB" id="A0AA38H5Y1"/>
<comment type="caution">
    <text evidence="2">The sequence shown here is derived from an EMBL/GenBank/DDBJ whole genome shotgun (WGS) entry which is preliminary data.</text>
</comment>
<dbReference type="RefSeq" id="XP_052944385.1">
    <property type="nucleotide sequence ID" value="XM_053085510.1"/>
</dbReference>
<dbReference type="InterPro" id="IPR005545">
    <property type="entry name" value="YCII"/>
</dbReference>
<dbReference type="PANTHER" id="PTHR33606:SF3">
    <property type="entry name" value="PROTEIN YCII"/>
    <property type="match status" value="1"/>
</dbReference>
<dbReference type="Proteomes" id="UP001164286">
    <property type="component" value="Unassembled WGS sequence"/>
</dbReference>
<dbReference type="SUPFAM" id="SSF54909">
    <property type="entry name" value="Dimeric alpha+beta barrel"/>
    <property type="match status" value="1"/>
</dbReference>
<feature type="non-terminal residue" evidence="2">
    <location>
        <position position="1"/>
    </location>
</feature>
<dbReference type="InterPro" id="IPR051807">
    <property type="entry name" value="Sec-metab_biosynth-assoc"/>
</dbReference>
<keyword evidence="3" id="KW-1185">Reference proteome</keyword>
<dbReference type="PANTHER" id="PTHR33606">
    <property type="entry name" value="PROTEIN YCII"/>
    <property type="match status" value="1"/>
</dbReference>
<sequence length="104" mass="11911">LFFAFCPDQPDALERRMKVRAQHWARASEDKKEGILFFGLGYLPPAGSPLFNSPLVPAGKQPMAGSFMIMRQPDMDAMWKRIKDDVYWTAGVWDRETTQVGEFI</sequence>
<dbReference type="GeneID" id="77724711"/>
<evidence type="ECO:0000313" key="2">
    <source>
        <dbReference type="EMBL" id="KAI9634608.1"/>
    </source>
</evidence>
<evidence type="ECO:0000259" key="1">
    <source>
        <dbReference type="Pfam" id="PF03795"/>
    </source>
</evidence>
<dbReference type="InterPro" id="IPR011008">
    <property type="entry name" value="Dimeric_a/b-barrel"/>
</dbReference>
<dbReference type="Pfam" id="PF03795">
    <property type="entry name" value="YCII"/>
    <property type="match status" value="1"/>
</dbReference>